<dbReference type="GO" id="GO:0003676">
    <property type="term" value="F:nucleic acid binding"/>
    <property type="evidence" value="ECO:0007669"/>
    <property type="project" value="InterPro"/>
</dbReference>
<protein>
    <recommendedName>
        <fullName evidence="2">Error-prone DNA polymerase</fullName>
    </recommendedName>
</protein>
<dbReference type="PANTHER" id="PTHR32294:SF4">
    <property type="entry name" value="ERROR-PRONE DNA POLYMERASE"/>
    <property type="match status" value="1"/>
</dbReference>
<comment type="similarity">
    <text evidence="1">Belongs to the DNA polymerase type-C family. DnaE2 subfamily.</text>
</comment>
<evidence type="ECO:0000256" key="2">
    <source>
        <dbReference type="ARBA" id="ARBA00017273"/>
    </source>
</evidence>
<reference evidence="6 7" key="1">
    <citation type="submission" date="2017-08" db="EMBL/GenBank/DDBJ databases">
        <title>Genome sequence of Streptomyces albireticuli NRRL B-1670.</title>
        <authorList>
            <person name="Graham D.E."/>
            <person name="Mahan K.M."/>
            <person name="Klingeman D.M."/>
            <person name="Hettich R.L."/>
            <person name="Parry R.J."/>
            <person name="Spain J.C."/>
        </authorList>
    </citation>
    <scope>NUCLEOTIDE SEQUENCE [LARGE SCALE GENOMIC DNA]</scope>
    <source>
        <strain evidence="6 7">NRRL B-1670</strain>
    </source>
</reference>
<dbReference type="Proteomes" id="UP000218944">
    <property type="component" value="Unassembled WGS sequence"/>
</dbReference>
<dbReference type="Pfam" id="PF14579">
    <property type="entry name" value="HHH_6"/>
    <property type="match status" value="1"/>
</dbReference>
<evidence type="ECO:0000256" key="1">
    <source>
        <dbReference type="ARBA" id="ARBA00007391"/>
    </source>
</evidence>
<evidence type="ECO:0000313" key="7">
    <source>
        <dbReference type="Proteomes" id="UP000218944"/>
    </source>
</evidence>
<evidence type="ECO:0000259" key="5">
    <source>
        <dbReference type="Pfam" id="PF14579"/>
    </source>
</evidence>
<name>A0A2A2D5K9_9ACTN</name>
<dbReference type="EMBL" id="NSJV01000335">
    <property type="protein sequence ID" value="PAU47768.1"/>
    <property type="molecule type" value="Genomic_DNA"/>
</dbReference>
<dbReference type="InterPro" id="IPR004365">
    <property type="entry name" value="NA-bd_OB_tRNA"/>
</dbReference>
<feature type="domain" description="DNA polymerase helix-hairpin-helix motif" evidence="5">
    <location>
        <begin position="13"/>
        <end position="83"/>
    </location>
</feature>
<comment type="caution">
    <text evidence="6">The sequence shown here is derived from an EMBL/GenBank/DDBJ whole genome shotgun (WGS) entry which is preliminary data.</text>
</comment>
<gene>
    <name evidence="6" type="ORF">CK936_16945</name>
</gene>
<dbReference type="Pfam" id="PF01336">
    <property type="entry name" value="tRNA_anti-codon"/>
    <property type="match status" value="1"/>
</dbReference>
<keyword evidence="7" id="KW-1185">Reference proteome</keyword>
<proteinExistence type="inferred from homology"/>
<organism evidence="6 7">
    <name type="scientific">Streptomyces albireticuli</name>
    <dbReference type="NCBI Taxonomy" id="1940"/>
    <lineage>
        <taxon>Bacteria</taxon>
        <taxon>Bacillati</taxon>
        <taxon>Actinomycetota</taxon>
        <taxon>Actinomycetes</taxon>
        <taxon>Kitasatosporales</taxon>
        <taxon>Streptomycetaceae</taxon>
        <taxon>Streptomyces</taxon>
    </lineage>
</organism>
<dbReference type="AlphaFoldDB" id="A0A2A2D5K9"/>
<sequence length="343" mass="37286">MSGRKSVRGGPTSRTQHVIEQTPDGTWGVRLAFSAVKGIHTDEVQRLAAGQPYVSLQDLWHRARPSRPTAQHLAEIGALEPVRGNLTRRDLLLQIAELHHQAHARHDEGQLPLDDQLLAAEPSGLPEMTGRDVMNAELTVLGIDVSQHLMDHHHRLLRELGASDAAHLHALRPGQRVLVAGVRASTQTPPIRSGRRIIFVTLEDGSGMVDLAFFDNTHEACAHTTFHSGLLLVRGTVQRRGPCNAVTGDMAWDLDAIARARGDHGPEAALRLLGETRPHPTPAQPQRTIPIGTGGAQLHPWADLQLAGDRSANLKTLGHTSPGSPDFEVSHETPQLVTWKEVG</sequence>
<dbReference type="PANTHER" id="PTHR32294">
    <property type="entry name" value="DNA POLYMERASE III SUBUNIT ALPHA"/>
    <property type="match status" value="1"/>
</dbReference>
<dbReference type="CDD" id="cd04485">
    <property type="entry name" value="DnaE_OBF"/>
    <property type="match status" value="1"/>
</dbReference>
<accession>A0A2A2D5K9</accession>
<evidence type="ECO:0000256" key="3">
    <source>
        <dbReference type="SAM" id="MobiDB-lite"/>
    </source>
</evidence>
<dbReference type="GO" id="GO:0006260">
    <property type="term" value="P:DNA replication"/>
    <property type="evidence" value="ECO:0007669"/>
    <property type="project" value="InterPro"/>
</dbReference>
<feature type="region of interest" description="Disordered" evidence="3">
    <location>
        <begin position="1"/>
        <end position="21"/>
    </location>
</feature>
<evidence type="ECO:0000313" key="6">
    <source>
        <dbReference type="EMBL" id="PAU47768.1"/>
    </source>
</evidence>
<dbReference type="InterPro" id="IPR004805">
    <property type="entry name" value="DnaE2/DnaE/PolC"/>
</dbReference>
<evidence type="ECO:0000259" key="4">
    <source>
        <dbReference type="Pfam" id="PF01336"/>
    </source>
</evidence>
<dbReference type="GO" id="GO:0008408">
    <property type="term" value="F:3'-5' exonuclease activity"/>
    <property type="evidence" value="ECO:0007669"/>
    <property type="project" value="InterPro"/>
</dbReference>
<dbReference type="InterPro" id="IPR029460">
    <property type="entry name" value="DNAPol_HHH"/>
</dbReference>
<feature type="domain" description="OB" evidence="4">
    <location>
        <begin position="178"/>
        <end position="240"/>
    </location>
</feature>